<accession>A0ABP0RL34</accession>
<dbReference type="Pfam" id="PF13202">
    <property type="entry name" value="EF-hand_5"/>
    <property type="match status" value="2"/>
</dbReference>
<evidence type="ECO:0000313" key="5">
    <source>
        <dbReference type="Proteomes" id="UP001642484"/>
    </source>
</evidence>
<evidence type="ECO:0000256" key="2">
    <source>
        <dbReference type="SAM" id="MobiDB-lite"/>
    </source>
</evidence>
<dbReference type="EMBL" id="CAXAMN010026217">
    <property type="protein sequence ID" value="CAK9101326.1"/>
    <property type="molecule type" value="Genomic_DNA"/>
</dbReference>
<dbReference type="InterPro" id="IPR002048">
    <property type="entry name" value="EF_hand_dom"/>
</dbReference>
<dbReference type="InterPro" id="IPR011992">
    <property type="entry name" value="EF-hand-dom_pair"/>
</dbReference>
<dbReference type="InterPro" id="IPR018247">
    <property type="entry name" value="EF_Hand_1_Ca_BS"/>
</dbReference>
<dbReference type="Proteomes" id="UP001642484">
    <property type="component" value="Unassembled WGS sequence"/>
</dbReference>
<feature type="compositionally biased region" description="Low complexity" evidence="2">
    <location>
        <begin position="360"/>
        <end position="383"/>
    </location>
</feature>
<name>A0ABP0RL34_9DINO</name>
<dbReference type="Pfam" id="PF13499">
    <property type="entry name" value="EF-hand_7"/>
    <property type="match status" value="1"/>
</dbReference>
<proteinExistence type="predicted"/>
<reference evidence="4 5" key="1">
    <citation type="submission" date="2024-02" db="EMBL/GenBank/DDBJ databases">
        <authorList>
            <person name="Chen Y."/>
            <person name="Shah S."/>
            <person name="Dougan E. K."/>
            <person name="Thang M."/>
            <person name="Chan C."/>
        </authorList>
    </citation>
    <scope>NUCLEOTIDE SEQUENCE [LARGE SCALE GENOMIC DNA]</scope>
</reference>
<dbReference type="SMART" id="SM00054">
    <property type="entry name" value="EFh"/>
    <property type="match status" value="5"/>
</dbReference>
<comment type="caution">
    <text evidence="4">The sequence shown here is derived from an EMBL/GenBank/DDBJ whole genome shotgun (WGS) entry which is preliminary data.</text>
</comment>
<feature type="region of interest" description="Disordered" evidence="2">
    <location>
        <begin position="723"/>
        <end position="744"/>
    </location>
</feature>
<gene>
    <name evidence="4" type="ORF">CCMP2556_LOCUS47781</name>
</gene>
<dbReference type="Gene3D" id="1.10.238.10">
    <property type="entry name" value="EF-hand"/>
    <property type="match status" value="3"/>
</dbReference>
<organism evidence="4 5">
    <name type="scientific">Durusdinium trenchii</name>
    <dbReference type="NCBI Taxonomy" id="1381693"/>
    <lineage>
        <taxon>Eukaryota</taxon>
        <taxon>Sar</taxon>
        <taxon>Alveolata</taxon>
        <taxon>Dinophyceae</taxon>
        <taxon>Suessiales</taxon>
        <taxon>Symbiodiniaceae</taxon>
        <taxon>Durusdinium</taxon>
    </lineage>
</organism>
<feature type="domain" description="EF-hand" evidence="3">
    <location>
        <begin position="564"/>
        <end position="599"/>
    </location>
</feature>
<dbReference type="CDD" id="cd00051">
    <property type="entry name" value="EFh"/>
    <property type="match status" value="1"/>
</dbReference>
<sequence>MADDEVVTLAGVGSLLSEASARESFEFSNFRIGQVRGYQRCFCQANWVNLVCGAGRLSSNEVAALAMVPSDPDFVSEVALLDVTRSELPGFYEREAGYRIISVPYQIAGPDGAVEEGSALMCAACEDDAEADSLWGLEGPMLKHCSDSSYVFRWMRLSLRPLWPPPEAMPLCPGPPESAESVAASLEDFSEEDFPRGLTPGRHLYPAPGYLRDCAMAHDDAGLLEHFLDSTLLADRRSTLRSYLAANEGLRGYVLGTSAREAFSFAAPDLRQNAHHPVVRPANGRRGCGQLRGWQTLWEWSENRFRCDLGMTGIEETKSGRKDDFEYQMSDREAKAERAKKEAPAGGAPGPDTDGIAQGTEAAASPTTPAEAPEAPEARGPVAEADRAQAQSERTPAQELPPGAMAQDASPPFDGPAEDITPPSPSPGALRGRDMATLNSMRCDAQTTRRLVEREAGQLKNIDQLDSCGEVTLGLTMTFGCTLVIWILGLNFFDMVGMQWIRSWETHAGWMPFEDFQNEVYSSYSPGEDGVPKGAWDVLDVHQGGSVSERDLKVFMTGLRNPIQRPEQVKYSFQGLDLDQDGFIQQSEWNKAFIHSTFFYHKTTTLSTTTLATTQRTTVPHTVITVTEPPPIVVDRATLHKFVGEMVKRMGKEGQHSAEQAFGALDLNGDGYAARGELLNALGQLREPMRGQDARVVFQGVDANEDGVVEFPEFKAAFEYAREHEGDGTEPHKPATRTNPGEENVEVKVAPPQEQNDNPRLAKVLQEMRLNEPPISMARFVHGMGSVPAETAFKALDANQDNELSQDEMVRFAKAFVPPLTQTEALFAHKGMDINDDGRVVPAEMYDTLRFGHFFTTEEQAREMHE</sequence>
<feature type="domain" description="EF-hand" evidence="3">
    <location>
        <begin position="789"/>
        <end position="819"/>
    </location>
</feature>
<dbReference type="PANTHER" id="PTHR35748">
    <property type="entry name" value="OS05G0358400 PROTEIN"/>
    <property type="match status" value="1"/>
</dbReference>
<feature type="domain" description="EF-hand" evidence="3">
    <location>
        <begin position="689"/>
        <end position="724"/>
    </location>
</feature>
<feature type="region of interest" description="Disordered" evidence="2">
    <location>
        <begin position="320"/>
        <end position="433"/>
    </location>
</feature>
<feature type="compositionally biased region" description="Basic and acidic residues" evidence="2">
    <location>
        <begin position="723"/>
        <end position="733"/>
    </location>
</feature>
<evidence type="ECO:0000259" key="3">
    <source>
        <dbReference type="PROSITE" id="PS50222"/>
    </source>
</evidence>
<dbReference type="SUPFAM" id="SSF47473">
    <property type="entry name" value="EF-hand"/>
    <property type="match status" value="2"/>
</dbReference>
<dbReference type="PANTHER" id="PTHR35748:SF1">
    <property type="entry name" value="OS05G0358400 PROTEIN"/>
    <property type="match status" value="1"/>
</dbReference>
<keyword evidence="5" id="KW-1185">Reference proteome</keyword>
<dbReference type="PROSITE" id="PS50222">
    <property type="entry name" value="EF_HAND_2"/>
    <property type="match status" value="3"/>
</dbReference>
<keyword evidence="1" id="KW-0106">Calcium</keyword>
<protein>
    <recommendedName>
        <fullName evidence="3">EF-hand domain-containing protein</fullName>
    </recommendedName>
</protein>
<evidence type="ECO:0000313" key="4">
    <source>
        <dbReference type="EMBL" id="CAK9101326.1"/>
    </source>
</evidence>
<feature type="compositionally biased region" description="Basic and acidic residues" evidence="2">
    <location>
        <begin position="320"/>
        <end position="343"/>
    </location>
</feature>
<evidence type="ECO:0000256" key="1">
    <source>
        <dbReference type="ARBA" id="ARBA00022837"/>
    </source>
</evidence>
<dbReference type="PROSITE" id="PS00018">
    <property type="entry name" value="EF_HAND_1"/>
    <property type="match status" value="3"/>
</dbReference>